<comment type="caution">
    <text evidence="7">The sequence shown here is derived from an EMBL/GenBank/DDBJ whole genome shotgun (WGS) entry which is preliminary data.</text>
</comment>
<feature type="non-terminal residue" evidence="7">
    <location>
        <position position="1"/>
    </location>
</feature>
<name>A0A9P7K6M0_9AGAR</name>
<dbReference type="Gene3D" id="2.60.40.1820">
    <property type="match status" value="1"/>
</dbReference>
<evidence type="ECO:0000256" key="5">
    <source>
        <dbReference type="SAM" id="MobiDB-lite"/>
    </source>
</evidence>
<dbReference type="Proteomes" id="UP000717328">
    <property type="component" value="Unassembled WGS sequence"/>
</dbReference>
<organism evidence="7 8">
    <name type="scientific">Sphagnurus paluster</name>
    <dbReference type="NCBI Taxonomy" id="117069"/>
    <lineage>
        <taxon>Eukaryota</taxon>
        <taxon>Fungi</taxon>
        <taxon>Dikarya</taxon>
        <taxon>Basidiomycota</taxon>
        <taxon>Agaricomycotina</taxon>
        <taxon>Agaricomycetes</taxon>
        <taxon>Agaricomycetidae</taxon>
        <taxon>Agaricales</taxon>
        <taxon>Tricholomatineae</taxon>
        <taxon>Lyophyllaceae</taxon>
        <taxon>Sphagnurus</taxon>
    </lineage>
</organism>
<dbReference type="GO" id="GO:0016020">
    <property type="term" value="C:membrane"/>
    <property type="evidence" value="ECO:0007669"/>
    <property type="project" value="UniProtKB-SubCell"/>
</dbReference>
<proteinExistence type="predicted"/>
<dbReference type="InterPro" id="IPR007941">
    <property type="entry name" value="DUF726"/>
</dbReference>
<accession>A0A9P7K6M0</accession>
<feature type="transmembrane region" description="Helical" evidence="6">
    <location>
        <begin position="134"/>
        <end position="152"/>
    </location>
</feature>
<dbReference type="AlphaFoldDB" id="A0A9P7K6M0"/>
<dbReference type="PANTHER" id="PTHR17920:SF22">
    <property type="entry name" value="DUF726 DOMAIN PROTEIN (AFU_ORTHOLOGUE AFUA_2G12860)"/>
    <property type="match status" value="1"/>
</dbReference>
<dbReference type="PANTHER" id="PTHR17920">
    <property type="entry name" value="TRANSMEMBRANE AND COILED-COIL DOMAIN-CONTAINING PROTEIN 4 TMCO4"/>
    <property type="match status" value="1"/>
</dbReference>
<sequence>MAYRDPYAEQPGYAQHESRYSESAPDFNPYVPTPQQPYGQGIGPSYETYGYRDDEQYDRQYPPARSQSQRAYPGATNGSLEPSGSKETNVEGGFVPQEKRTARALRNYRYVHQGALWTKGGGIRCFGRFCCCTIMIGLLLFASILLALALWIRPPNITIGNVQTVSQGGTAIQLIENGIQINLGVNISVNNPNYFAVNFKQIKAELFYPISGSAPQIGEGISNDVVFHANELTNWTFPFSINYKTTSDPNGLILTDLSSKCGVTGVKTNLNVNYKITLGLRILFITVSPVVSNTFNFPCPISASDLEHFVYHLASYRKDSKLYGELEYRLYLSDPESTNRRDQFNHEIEHWGHTLLENARIVCKQESNFAECPPLEKSGKLPKVHDKHLTNILNSILLLHVTTSKQYSARTRSFLSGFGVLDEYIIASTLKNSEQVTDEAQTKARSVTANHAEQGMMIRTLGMGLGAVAGGVLVGVTGGLAAPLVGAGVTTFLGFLGLGGTGVGLLTGGLAGSSVVCGTLFGAYGARSTANMVERHARELRDLELVPIREIRGDETL</sequence>
<feature type="transmembrane region" description="Helical" evidence="6">
    <location>
        <begin position="505"/>
        <end position="526"/>
    </location>
</feature>
<reference evidence="7" key="2">
    <citation type="submission" date="2021-10" db="EMBL/GenBank/DDBJ databases">
        <title>Phylogenomics reveals ancestral predisposition of the termite-cultivated fungus Termitomyces towards a domesticated lifestyle.</title>
        <authorList>
            <person name="Auxier B."/>
            <person name="Grum-Grzhimaylo A."/>
            <person name="Cardenas M.E."/>
            <person name="Lodge J.D."/>
            <person name="Laessoe T."/>
            <person name="Pedersen O."/>
            <person name="Smith M.E."/>
            <person name="Kuyper T.W."/>
            <person name="Franco-Molano E.A."/>
            <person name="Baroni T.J."/>
            <person name="Aanen D.K."/>
        </authorList>
    </citation>
    <scope>NUCLEOTIDE SEQUENCE</scope>
    <source>
        <strain evidence="7">D49</strain>
    </source>
</reference>
<dbReference type="EMBL" id="JABCKI010005771">
    <property type="protein sequence ID" value="KAG5638264.1"/>
    <property type="molecule type" value="Genomic_DNA"/>
</dbReference>
<dbReference type="OrthoDB" id="20273at2759"/>
<evidence type="ECO:0000256" key="3">
    <source>
        <dbReference type="ARBA" id="ARBA00022989"/>
    </source>
</evidence>
<evidence type="ECO:0000256" key="1">
    <source>
        <dbReference type="ARBA" id="ARBA00004141"/>
    </source>
</evidence>
<keyword evidence="3 6" id="KW-1133">Transmembrane helix</keyword>
<evidence type="ECO:0000256" key="6">
    <source>
        <dbReference type="SAM" id="Phobius"/>
    </source>
</evidence>
<keyword evidence="2 6" id="KW-0812">Transmembrane</keyword>
<evidence type="ECO:0000313" key="7">
    <source>
        <dbReference type="EMBL" id="KAG5638264.1"/>
    </source>
</evidence>
<reference evidence="7" key="1">
    <citation type="submission" date="2021-02" db="EMBL/GenBank/DDBJ databases">
        <authorList>
            <person name="Nieuwenhuis M."/>
            <person name="Van De Peppel L.J.J."/>
        </authorList>
    </citation>
    <scope>NUCLEOTIDE SEQUENCE</scope>
    <source>
        <strain evidence="7">D49</strain>
    </source>
</reference>
<keyword evidence="4 6" id="KW-0472">Membrane</keyword>
<feature type="region of interest" description="Disordered" evidence="5">
    <location>
        <begin position="1"/>
        <end position="93"/>
    </location>
</feature>
<evidence type="ECO:0000313" key="8">
    <source>
        <dbReference type="Proteomes" id="UP000717328"/>
    </source>
</evidence>
<gene>
    <name evidence="7" type="ORF">H0H81_000909</name>
</gene>
<feature type="compositionally biased region" description="Polar residues" evidence="5">
    <location>
        <begin position="65"/>
        <end position="87"/>
    </location>
</feature>
<evidence type="ECO:0000256" key="4">
    <source>
        <dbReference type="ARBA" id="ARBA00023136"/>
    </source>
</evidence>
<feature type="transmembrane region" description="Helical" evidence="6">
    <location>
        <begin position="461"/>
        <end position="485"/>
    </location>
</feature>
<comment type="subcellular location">
    <subcellularLocation>
        <location evidence="1">Membrane</location>
        <topology evidence="1">Multi-pass membrane protein</topology>
    </subcellularLocation>
</comment>
<protein>
    <submittedName>
        <fullName evidence="7">Uncharacterized protein</fullName>
    </submittedName>
</protein>
<dbReference type="SUPFAM" id="SSF117070">
    <property type="entry name" value="LEA14-like"/>
    <property type="match status" value="1"/>
</dbReference>
<keyword evidence="8" id="KW-1185">Reference proteome</keyword>
<evidence type="ECO:0000256" key="2">
    <source>
        <dbReference type="ARBA" id="ARBA00022692"/>
    </source>
</evidence>
<dbReference type="Pfam" id="PF05277">
    <property type="entry name" value="DUF726"/>
    <property type="match status" value="1"/>
</dbReference>